<dbReference type="SUPFAM" id="SSF53474">
    <property type="entry name" value="alpha/beta-Hydrolases"/>
    <property type="match status" value="1"/>
</dbReference>
<evidence type="ECO:0000259" key="2">
    <source>
        <dbReference type="Pfam" id="PF00561"/>
    </source>
</evidence>
<dbReference type="Gene3D" id="3.40.50.1820">
    <property type="entry name" value="alpha/beta hydrolase"/>
    <property type="match status" value="1"/>
</dbReference>
<dbReference type="PANTHER" id="PTHR43798">
    <property type="entry name" value="MONOACYLGLYCEROL LIPASE"/>
    <property type="match status" value="1"/>
</dbReference>
<dbReference type="GO" id="GO:0016020">
    <property type="term" value="C:membrane"/>
    <property type="evidence" value="ECO:0007669"/>
    <property type="project" value="TreeGrafter"/>
</dbReference>
<organism evidence="3 4">
    <name type="scientific">Pseudomyxococcus hansupus</name>
    <dbReference type="NCBI Taxonomy" id="1297742"/>
    <lineage>
        <taxon>Bacteria</taxon>
        <taxon>Pseudomonadati</taxon>
        <taxon>Myxococcota</taxon>
        <taxon>Myxococcia</taxon>
        <taxon>Myxococcales</taxon>
        <taxon>Cystobacterineae</taxon>
        <taxon>Myxococcaceae</taxon>
        <taxon>Pseudomyxococcus</taxon>
    </lineage>
</organism>
<dbReference type="Pfam" id="PF00561">
    <property type="entry name" value="Abhydrolase_1"/>
    <property type="match status" value="1"/>
</dbReference>
<dbReference type="KEGG" id="mym:A176_000023"/>
<keyword evidence="1" id="KW-0378">Hydrolase</keyword>
<dbReference type="PANTHER" id="PTHR43798:SF31">
    <property type="entry name" value="AB HYDROLASE SUPERFAMILY PROTEIN YCLE"/>
    <property type="match status" value="1"/>
</dbReference>
<evidence type="ECO:0000313" key="4">
    <source>
        <dbReference type="Proteomes" id="UP000009026"/>
    </source>
</evidence>
<feature type="domain" description="AB hydrolase-1" evidence="2">
    <location>
        <begin position="22"/>
        <end position="120"/>
    </location>
</feature>
<reference evidence="3 4" key="1">
    <citation type="journal article" date="2016" name="PLoS ONE">
        <title>Complete Genome Sequence and Comparative Genomics of a Novel Myxobacterium Myxococcus hansupus.</title>
        <authorList>
            <person name="Sharma G."/>
            <person name="Narwani T."/>
            <person name="Subramanian S."/>
        </authorList>
    </citation>
    <scope>NUCLEOTIDE SEQUENCE [LARGE SCALE GENOMIC DNA]</scope>
    <source>
        <strain evidence="4">mixupus</strain>
    </source>
</reference>
<dbReference type="STRING" id="1297742.A176_000023"/>
<dbReference type="InterPro" id="IPR000073">
    <property type="entry name" value="AB_hydrolase_1"/>
</dbReference>
<evidence type="ECO:0000256" key="1">
    <source>
        <dbReference type="ARBA" id="ARBA00022801"/>
    </source>
</evidence>
<name>A0A0H4WII4_9BACT</name>
<evidence type="ECO:0000313" key="3">
    <source>
        <dbReference type="EMBL" id="AKQ63111.1"/>
    </source>
</evidence>
<dbReference type="Proteomes" id="UP000009026">
    <property type="component" value="Chromosome"/>
</dbReference>
<gene>
    <name evidence="3" type="ORF">A176_000023</name>
</gene>
<dbReference type="eggNOG" id="COG0596">
    <property type="taxonomic scope" value="Bacteria"/>
</dbReference>
<keyword evidence="4" id="KW-1185">Reference proteome</keyword>
<accession>A0A0H4WII4</accession>
<dbReference type="InterPro" id="IPR029058">
    <property type="entry name" value="AB_hydrolase_fold"/>
</dbReference>
<dbReference type="GO" id="GO:0016787">
    <property type="term" value="F:hydrolase activity"/>
    <property type="evidence" value="ECO:0007669"/>
    <property type="project" value="UniProtKB-KW"/>
</dbReference>
<dbReference type="InterPro" id="IPR050266">
    <property type="entry name" value="AB_hydrolase_sf"/>
</dbReference>
<dbReference type="AlphaFoldDB" id="A0A0H4WII4"/>
<dbReference type="EMBL" id="CP012109">
    <property type="protein sequence ID" value="AKQ63111.1"/>
    <property type="molecule type" value="Genomic_DNA"/>
</dbReference>
<proteinExistence type="predicted"/>
<protein>
    <submittedName>
        <fullName evidence="3">Menaquinone biosynthesis related protein, putative DHNA-CoA thioesterase</fullName>
    </submittedName>
</protein>
<dbReference type="PATRIC" id="fig|1297742.4.peg.23"/>
<sequence length="300" mass="32921">MTRMQATRGVQLEVLDFGGEGPALVFLAGMGSTAHVYDELAPEFRATHHVYALTRRGFGASDWPDSGYDTATLGGDVVKVLDGLGLSKASFVGHSLAGDELTWLALHHPSRVDALVYLDATDSRGRIAAFLEGSPLPPLPFSVLDGLPSREAVAERLARDLGGRLPSHELEQSYVFDATTGAYAGERRHARATEQCVRGAAVQDLTRVPGPVLSLHDGQGFTGWVEVLATSEALPTDFRQRLRDFLPTLRQHEAEQEAALQRHPGWRHLYLERAGHYIWLTNRADVVTRMREFFANTTAP</sequence>